<dbReference type="Proteomes" id="UP000492821">
    <property type="component" value="Unassembled WGS sequence"/>
</dbReference>
<feature type="coiled-coil region" evidence="1">
    <location>
        <begin position="71"/>
        <end position="98"/>
    </location>
</feature>
<organism evidence="4 5">
    <name type="scientific">Panagrellus redivivus</name>
    <name type="common">Microworm</name>
    <dbReference type="NCBI Taxonomy" id="6233"/>
    <lineage>
        <taxon>Eukaryota</taxon>
        <taxon>Metazoa</taxon>
        <taxon>Ecdysozoa</taxon>
        <taxon>Nematoda</taxon>
        <taxon>Chromadorea</taxon>
        <taxon>Rhabditida</taxon>
        <taxon>Tylenchina</taxon>
        <taxon>Panagrolaimomorpha</taxon>
        <taxon>Panagrolaimoidea</taxon>
        <taxon>Panagrolaimidae</taxon>
        <taxon>Panagrellus</taxon>
    </lineage>
</organism>
<evidence type="ECO:0000256" key="2">
    <source>
        <dbReference type="SAM" id="MobiDB-lite"/>
    </source>
</evidence>
<evidence type="ECO:0000256" key="3">
    <source>
        <dbReference type="SAM" id="SignalP"/>
    </source>
</evidence>
<feature type="region of interest" description="Disordered" evidence="2">
    <location>
        <begin position="160"/>
        <end position="185"/>
    </location>
</feature>
<accession>A0A7E4VEU5</accession>
<feature type="chain" id="PRO_5028926218" evidence="3">
    <location>
        <begin position="26"/>
        <end position="185"/>
    </location>
</feature>
<feature type="compositionally biased region" description="Low complexity" evidence="2">
    <location>
        <begin position="160"/>
        <end position="173"/>
    </location>
</feature>
<reference evidence="5" key="2">
    <citation type="submission" date="2020-10" db="UniProtKB">
        <authorList>
            <consortium name="WormBaseParasite"/>
        </authorList>
    </citation>
    <scope>IDENTIFICATION</scope>
</reference>
<dbReference type="WBParaSite" id="Pan_g19368.t1">
    <property type="protein sequence ID" value="Pan_g19368.t1"/>
    <property type="gene ID" value="Pan_g19368"/>
</dbReference>
<keyword evidence="4" id="KW-1185">Reference proteome</keyword>
<keyword evidence="1" id="KW-0175">Coiled coil</keyword>
<feature type="signal peptide" evidence="3">
    <location>
        <begin position="1"/>
        <end position="25"/>
    </location>
</feature>
<name>A0A7E4VEU5_PANRE</name>
<evidence type="ECO:0000313" key="4">
    <source>
        <dbReference type="Proteomes" id="UP000492821"/>
    </source>
</evidence>
<keyword evidence="3" id="KW-0732">Signal</keyword>
<sequence>MSMSSICIKGMILITILILASVCDAADLCWFFVISIVGRLVLVYVVKLVDLVVNTTTGSTVSSDRSSTEIMQKLLQELQVLEEEKREIKAKLDDQEQATAFYMEVMDFYEKVRVPQLRSQIFIHKAENARLREVSGHSEPLLRFTSPITQDALLERLHNSRAASSNSDNTANSDLHDSSNDTFSQ</sequence>
<protein>
    <submittedName>
        <fullName evidence="5">Coiled-coil domain-containing protein</fullName>
    </submittedName>
</protein>
<evidence type="ECO:0000313" key="5">
    <source>
        <dbReference type="WBParaSite" id="Pan_g19368.t1"/>
    </source>
</evidence>
<evidence type="ECO:0000256" key="1">
    <source>
        <dbReference type="SAM" id="Coils"/>
    </source>
</evidence>
<dbReference type="AlphaFoldDB" id="A0A7E4VEU5"/>
<reference evidence="4" key="1">
    <citation type="journal article" date="2013" name="Genetics">
        <title>The draft genome and transcriptome of Panagrellus redivivus are shaped by the harsh demands of a free-living lifestyle.</title>
        <authorList>
            <person name="Srinivasan J."/>
            <person name="Dillman A.R."/>
            <person name="Macchietto M.G."/>
            <person name="Heikkinen L."/>
            <person name="Lakso M."/>
            <person name="Fracchia K.M."/>
            <person name="Antoshechkin I."/>
            <person name="Mortazavi A."/>
            <person name="Wong G."/>
            <person name="Sternberg P.W."/>
        </authorList>
    </citation>
    <scope>NUCLEOTIDE SEQUENCE [LARGE SCALE GENOMIC DNA]</scope>
    <source>
        <strain evidence="4">MT8872</strain>
    </source>
</reference>
<proteinExistence type="predicted"/>